<dbReference type="PANTHER" id="PTHR41237">
    <property type="entry name" value="37S RIBOSOMAL PROTEIN MRP21, MITOCHONDRIAL"/>
    <property type="match status" value="1"/>
</dbReference>
<dbReference type="PANTHER" id="PTHR41237:SF1">
    <property type="entry name" value="SMALL RIBOSOMAL SUBUNIT PROTEIN BS21M"/>
    <property type="match status" value="1"/>
</dbReference>
<feature type="compositionally biased region" description="Polar residues" evidence="4">
    <location>
        <begin position="61"/>
        <end position="86"/>
    </location>
</feature>
<dbReference type="InterPro" id="IPR052837">
    <property type="entry name" value="Mitoribosomal_bS21"/>
</dbReference>
<evidence type="ECO:0000256" key="3">
    <source>
        <dbReference type="ARBA" id="ARBA00023274"/>
    </source>
</evidence>
<keyword evidence="3" id="KW-0687">Ribonucleoprotein</keyword>
<evidence type="ECO:0000313" key="6">
    <source>
        <dbReference type="Proteomes" id="UP001583280"/>
    </source>
</evidence>
<accession>A0ABR3ZA48</accession>
<evidence type="ECO:0000256" key="2">
    <source>
        <dbReference type="ARBA" id="ARBA00022980"/>
    </source>
</evidence>
<dbReference type="Proteomes" id="UP001583280">
    <property type="component" value="Unassembled WGS sequence"/>
</dbReference>
<name>A0ABR3ZA48_9PEZI</name>
<organism evidence="5 6">
    <name type="scientific">Ceratocystis pirilliformis</name>
    <dbReference type="NCBI Taxonomy" id="259994"/>
    <lineage>
        <taxon>Eukaryota</taxon>
        <taxon>Fungi</taxon>
        <taxon>Dikarya</taxon>
        <taxon>Ascomycota</taxon>
        <taxon>Pezizomycotina</taxon>
        <taxon>Sordariomycetes</taxon>
        <taxon>Hypocreomycetidae</taxon>
        <taxon>Microascales</taxon>
        <taxon>Ceratocystidaceae</taxon>
        <taxon>Ceratocystis</taxon>
    </lineage>
</organism>
<feature type="region of interest" description="Disordered" evidence="4">
    <location>
        <begin position="58"/>
        <end position="103"/>
    </location>
</feature>
<reference evidence="5 6" key="1">
    <citation type="journal article" date="2024" name="IMA Fungus">
        <title>IMA Genome - F19 : A genome assembly and annotation guide to empower mycologists, including annotated draft genome sequences of Ceratocystis pirilliformis, Diaporthe australafricana, Fusarium ophioides, Paecilomyces lecythidis, and Sporothrix stenoceras.</title>
        <authorList>
            <person name="Aylward J."/>
            <person name="Wilson A.M."/>
            <person name="Visagie C.M."/>
            <person name="Spraker J."/>
            <person name="Barnes I."/>
            <person name="Buitendag C."/>
            <person name="Ceriani C."/>
            <person name="Del Mar Angel L."/>
            <person name="du Plessis D."/>
            <person name="Fuchs T."/>
            <person name="Gasser K."/>
            <person name="Kramer D."/>
            <person name="Li W."/>
            <person name="Munsamy K."/>
            <person name="Piso A."/>
            <person name="Price J.L."/>
            <person name="Sonnekus B."/>
            <person name="Thomas C."/>
            <person name="van der Nest A."/>
            <person name="van Dijk A."/>
            <person name="van Heerden A."/>
            <person name="van Vuuren N."/>
            <person name="Yilmaz N."/>
            <person name="Duong T.A."/>
            <person name="van der Merwe N.A."/>
            <person name="Wingfield M.J."/>
            <person name="Wingfield B.D."/>
        </authorList>
    </citation>
    <scope>NUCLEOTIDE SEQUENCE [LARGE SCALE GENOMIC DNA]</scope>
    <source>
        <strain evidence="5 6">CMW 12675</strain>
    </source>
</reference>
<evidence type="ECO:0000256" key="1">
    <source>
        <dbReference type="ARBA" id="ARBA00006640"/>
    </source>
</evidence>
<dbReference type="Pfam" id="PF01165">
    <property type="entry name" value="Ribosomal_S21"/>
    <property type="match status" value="1"/>
</dbReference>
<evidence type="ECO:0000313" key="5">
    <source>
        <dbReference type="EMBL" id="KAL1897526.1"/>
    </source>
</evidence>
<sequence length="221" mass="24518">MERLIEEILASFTVSTLLRGPVPWRSIATAKPYPLASTTRVFSSTALRPDVTSDWVKSKIFGQSNPKPSTGNESTKTSGDSGSGLVSPSQSPPQTPNPVIWGWKGGIDRSGLTSLLNTDQQISGLSNPLPKRPRYKQAVRLAPSTGRTVHLTGHTDASMALRILNTRVRQNGLPKLVRLQRTHERPGLKRKRLKSERWRARFRESFLSTVSRVQALTKQGW</sequence>
<dbReference type="EMBL" id="JAWDJO010000044">
    <property type="protein sequence ID" value="KAL1897526.1"/>
    <property type="molecule type" value="Genomic_DNA"/>
</dbReference>
<proteinExistence type="inferred from homology"/>
<keyword evidence="6" id="KW-1185">Reference proteome</keyword>
<keyword evidence="2" id="KW-0689">Ribosomal protein</keyword>
<evidence type="ECO:0008006" key="7">
    <source>
        <dbReference type="Google" id="ProtNLM"/>
    </source>
</evidence>
<comment type="caution">
    <text evidence="5">The sequence shown here is derived from an EMBL/GenBank/DDBJ whole genome shotgun (WGS) entry which is preliminary data.</text>
</comment>
<dbReference type="InterPro" id="IPR001911">
    <property type="entry name" value="Ribosomal_bS21"/>
</dbReference>
<gene>
    <name evidence="5" type="ORF">Cpir12675_002314</name>
</gene>
<evidence type="ECO:0000256" key="4">
    <source>
        <dbReference type="SAM" id="MobiDB-lite"/>
    </source>
</evidence>
<comment type="similarity">
    <text evidence="1">Belongs to the bacterial ribosomal protein bS21 family.</text>
</comment>
<protein>
    <recommendedName>
        <fullName evidence="7">Ribosomal protein S21</fullName>
    </recommendedName>
</protein>